<reference evidence="1" key="1">
    <citation type="submission" date="2021-06" db="EMBL/GenBank/DDBJ databases">
        <authorList>
            <person name="Hodson N. C."/>
            <person name="Mongue J. A."/>
            <person name="Jaron S. K."/>
        </authorList>
    </citation>
    <scope>NUCLEOTIDE SEQUENCE</scope>
</reference>
<evidence type="ECO:0000313" key="2">
    <source>
        <dbReference type="Proteomes" id="UP000708208"/>
    </source>
</evidence>
<name>A0A8J2J767_9HEXA</name>
<organism evidence="1 2">
    <name type="scientific">Allacma fusca</name>
    <dbReference type="NCBI Taxonomy" id="39272"/>
    <lineage>
        <taxon>Eukaryota</taxon>
        <taxon>Metazoa</taxon>
        <taxon>Ecdysozoa</taxon>
        <taxon>Arthropoda</taxon>
        <taxon>Hexapoda</taxon>
        <taxon>Collembola</taxon>
        <taxon>Symphypleona</taxon>
        <taxon>Sminthuridae</taxon>
        <taxon>Allacma</taxon>
    </lineage>
</organism>
<evidence type="ECO:0000313" key="1">
    <source>
        <dbReference type="EMBL" id="CAG7667434.1"/>
    </source>
</evidence>
<keyword evidence="2" id="KW-1185">Reference proteome</keyword>
<comment type="caution">
    <text evidence="1">The sequence shown here is derived from an EMBL/GenBank/DDBJ whole genome shotgun (WGS) entry which is preliminary data.</text>
</comment>
<dbReference type="Proteomes" id="UP000708208">
    <property type="component" value="Unassembled WGS sequence"/>
</dbReference>
<protein>
    <submittedName>
        <fullName evidence="1">Uncharacterized protein</fullName>
    </submittedName>
</protein>
<proteinExistence type="predicted"/>
<feature type="non-terminal residue" evidence="1">
    <location>
        <position position="1"/>
    </location>
</feature>
<feature type="non-terminal residue" evidence="1">
    <location>
        <position position="41"/>
    </location>
</feature>
<sequence length="41" mass="4435">MDAFLTIDALLDGDLTPGGTSYFKNATGLDFYFNFLLTASP</sequence>
<accession>A0A8J2J767</accession>
<dbReference type="AlphaFoldDB" id="A0A8J2J767"/>
<dbReference type="EMBL" id="CAJVCH010009990">
    <property type="protein sequence ID" value="CAG7667434.1"/>
    <property type="molecule type" value="Genomic_DNA"/>
</dbReference>
<dbReference type="OrthoDB" id="443318at2759"/>
<gene>
    <name evidence="1" type="ORF">AFUS01_LOCUS1784</name>
</gene>